<dbReference type="Proteomes" id="UP001302321">
    <property type="component" value="Unassembled WGS sequence"/>
</dbReference>
<evidence type="ECO:0000313" key="1">
    <source>
        <dbReference type="EMBL" id="KAK4175168.1"/>
    </source>
</evidence>
<keyword evidence="2" id="KW-1185">Reference proteome</keyword>
<proteinExistence type="predicted"/>
<evidence type="ECO:0000313" key="2">
    <source>
        <dbReference type="Proteomes" id="UP001302321"/>
    </source>
</evidence>
<comment type="caution">
    <text evidence="1">The sequence shown here is derived from an EMBL/GenBank/DDBJ whole genome shotgun (WGS) entry which is preliminary data.</text>
</comment>
<reference evidence="1" key="2">
    <citation type="submission" date="2023-05" db="EMBL/GenBank/DDBJ databases">
        <authorList>
            <consortium name="Lawrence Berkeley National Laboratory"/>
            <person name="Steindorff A."/>
            <person name="Hensen N."/>
            <person name="Bonometti L."/>
            <person name="Westerberg I."/>
            <person name="Brannstrom I.O."/>
            <person name="Guillou S."/>
            <person name="Cros-Aarteil S."/>
            <person name="Calhoun S."/>
            <person name="Haridas S."/>
            <person name="Kuo A."/>
            <person name="Mondo S."/>
            <person name="Pangilinan J."/>
            <person name="Riley R."/>
            <person name="Labutti K."/>
            <person name="Andreopoulos B."/>
            <person name="Lipzen A."/>
            <person name="Chen C."/>
            <person name="Yanf M."/>
            <person name="Daum C."/>
            <person name="Ng V."/>
            <person name="Clum A."/>
            <person name="Ohm R."/>
            <person name="Martin F."/>
            <person name="Silar P."/>
            <person name="Natvig D."/>
            <person name="Lalanne C."/>
            <person name="Gautier V."/>
            <person name="Ament-Velasquez S.L."/>
            <person name="Kruys A."/>
            <person name="Hutchinson M.I."/>
            <person name="Powell A.J."/>
            <person name="Barry K."/>
            <person name="Miller A.N."/>
            <person name="Grigoriev I.V."/>
            <person name="Debuchy R."/>
            <person name="Gladieux P."/>
            <person name="Thoren M.H."/>
            <person name="Johannesson H."/>
        </authorList>
    </citation>
    <scope>NUCLEOTIDE SEQUENCE</scope>
    <source>
        <strain evidence="1">CBS 892.96</strain>
    </source>
</reference>
<protein>
    <recommendedName>
        <fullName evidence="3">NACHT domain-containing protein</fullName>
    </recommendedName>
</protein>
<accession>A0AAN6W572</accession>
<gene>
    <name evidence="1" type="ORF">QBC36DRAFT_347340</name>
</gene>
<name>A0AAN6W572_9PEZI</name>
<evidence type="ECO:0008006" key="3">
    <source>
        <dbReference type="Google" id="ProtNLM"/>
    </source>
</evidence>
<sequence length="255" mass="29396">MDALDECDGDNDVKTIIFLLTRVNALRSVRLRVFITSRPELPIRLGFKNLQGKCQGLALHKIPEPIVEHDISTFLRYELARIRDRYNNEALEGLQLSPSWPGEDIIRDLAQMAVPSFIFAATVCRFLEDKGKTNPTKRLNKVLQYQTTTHNSSIDKLDAAYLPSLLWRSNTDQDRIDLLAEFRDIVGPIRTTNNFWIDKIKYHKALADNCIRLMYRHLKKDICNLQISGKLRSSIVTNIERCKGGTDQARDKRLR</sequence>
<dbReference type="AlphaFoldDB" id="A0AAN6W572"/>
<dbReference type="EMBL" id="MU866246">
    <property type="protein sequence ID" value="KAK4175168.1"/>
    <property type="molecule type" value="Genomic_DNA"/>
</dbReference>
<reference evidence="1" key="1">
    <citation type="journal article" date="2023" name="Mol. Phylogenet. Evol.">
        <title>Genome-scale phylogeny and comparative genomics of the fungal order Sordariales.</title>
        <authorList>
            <person name="Hensen N."/>
            <person name="Bonometti L."/>
            <person name="Westerberg I."/>
            <person name="Brannstrom I.O."/>
            <person name="Guillou S."/>
            <person name="Cros-Aarteil S."/>
            <person name="Calhoun S."/>
            <person name="Haridas S."/>
            <person name="Kuo A."/>
            <person name="Mondo S."/>
            <person name="Pangilinan J."/>
            <person name="Riley R."/>
            <person name="LaButti K."/>
            <person name="Andreopoulos B."/>
            <person name="Lipzen A."/>
            <person name="Chen C."/>
            <person name="Yan M."/>
            <person name="Daum C."/>
            <person name="Ng V."/>
            <person name="Clum A."/>
            <person name="Steindorff A."/>
            <person name="Ohm R.A."/>
            <person name="Martin F."/>
            <person name="Silar P."/>
            <person name="Natvig D.O."/>
            <person name="Lalanne C."/>
            <person name="Gautier V."/>
            <person name="Ament-Velasquez S.L."/>
            <person name="Kruys A."/>
            <person name="Hutchinson M.I."/>
            <person name="Powell A.J."/>
            <person name="Barry K."/>
            <person name="Miller A.N."/>
            <person name="Grigoriev I.V."/>
            <person name="Debuchy R."/>
            <person name="Gladieux P."/>
            <person name="Hiltunen Thoren M."/>
            <person name="Johannesson H."/>
        </authorList>
    </citation>
    <scope>NUCLEOTIDE SEQUENCE</scope>
    <source>
        <strain evidence="1">CBS 892.96</strain>
    </source>
</reference>
<organism evidence="1 2">
    <name type="scientific">Triangularia setosa</name>
    <dbReference type="NCBI Taxonomy" id="2587417"/>
    <lineage>
        <taxon>Eukaryota</taxon>
        <taxon>Fungi</taxon>
        <taxon>Dikarya</taxon>
        <taxon>Ascomycota</taxon>
        <taxon>Pezizomycotina</taxon>
        <taxon>Sordariomycetes</taxon>
        <taxon>Sordariomycetidae</taxon>
        <taxon>Sordariales</taxon>
        <taxon>Podosporaceae</taxon>
        <taxon>Triangularia</taxon>
    </lineage>
</organism>